<dbReference type="EMBL" id="BMKC01000001">
    <property type="protein sequence ID" value="GGA67930.1"/>
    <property type="molecule type" value="Genomic_DNA"/>
</dbReference>
<dbReference type="InterPro" id="IPR001466">
    <property type="entry name" value="Beta-lactam-related"/>
</dbReference>
<organism evidence="2 3">
    <name type="scientific">Arenimonas soli</name>
    <dbReference type="NCBI Taxonomy" id="2269504"/>
    <lineage>
        <taxon>Bacteria</taxon>
        <taxon>Pseudomonadati</taxon>
        <taxon>Pseudomonadota</taxon>
        <taxon>Gammaproteobacteria</taxon>
        <taxon>Lysobacterales</taxon>
        <taxon>Lysobacteraceae</taxon>
        <taxon>Arenimonas</taxon>
    </lineage>
</organism>
<accession>A0ABQ1HBF9</accession>
<dbReference type="GO" id="GO:0016787">
    <property type="term" value="F:hydrolase activity"/>
    <property type="evidence" value="ECO:0007669"/>
    <property type="project" value="UniProtKB-KW"/>
</dbReference>
<dbReference type="Gene3D" id="3.40.710.10">
    <property type="entry name" value="DD-peptidase/beta-lactamase superfamily"/>
    <property type="match status" value="1"/>
</dbReference>
<dbReference type="InterPro" id="IPR050491">
    <property type="entry name" value="AmpC-like"/>
</dbReference>
<dbReference type="InterPro" id="IPR012338">
    <property type="entry name" value="Beta-lactam/transpept-like"/>
</dbReference>
<sequence length="412" mass="45292">MGPFAKHTSVMPSKKDSPRFRPAHLLALPLLAFAGLAWSAPSRAATHFDDEAREIEALAEQMMARARIPGMAMAIVADGEVVSLRGYGVVDSKLQEPVTPDTSFRVASLSKAFAGTLSAMLVREGAMDWDSPIVNQLPTFTLRDGQAAQQITVRQVLSHQVGLAYNTYDRDLEANEPYPLLAAKLAEAPLTCSPGECYAYQNIAFSLVGDMVFATTGDFYAAQVEKRIFQPLGMYGATFGRSGLEASPSWARPHVRSGGTWVPVRPKETYYRIPPAAGVNASARDMAQWLIGQMGHRPDVLPDELLEEIRTPQVETPGEIRGSGWRRDRLREAHYALGWRIYDYAGHTLVYHAGAVQGYRAITGFVPDRDIGVVILWNSESAMPSALFPSTIDRALGLPAHDWMAPPARRRR</sequence>
<protein>
    <submittedName>
        <fullName evidence="2">Serine hydrolase</fullName>
    </submittedName>
</protein>
<comment type="caution">
    <text evidence="2">The sequence shown here is derived from an EMBL/GenBank/DDBJ whole genome shotgun (WGS) entry which is preliminary data.</text>
</comment>
<evidence type="ECO:0000259" key="1">
    <source>
        <dbReference type="Pfam" id="PF00144"/>
    </source>
</evidence>
<evidence type="ECO:0000313" key="3">
    <source>
        <dbReference type="Proteomes" id="UP000623419"/>
    </source>
</evidence>
<dbReference type="Pfam" id="PF00144">
    <property type="entry name" value="Beta-lactamase"/>
    <property type="match status" value="1"/>
</dbReference>
<dbReference type="Proteomes" id="UP000623419">
    <property type="component" value="Unassembled WGS sequence"/>
</dbReference>
<proteinExistence type="predicted"/>
<feature type="domain" description="Beta-lactamase-related" evidence="1">
    <location>
        <begin position="56"/>
        <end position="385"/>
    </location>
</feature>
<dbReference type="SUPFAM" id="SSF56601">
    <property type="entry name" value="beta-lactamase/transpeptidase-like"/>
    <property type="match status" value="1"/>
</dbReference>
<gene>
    <name evidence="2" type="primary">bla</name>
    <name evidence="2" type="ORF">GCM10011521_02560</name>
</gene>
<keyword evidence="2" id="KW-0378">Hydrolase</keyword>
<dbReference type="PANTHER" id="PTHR46825:SF15">
    <property type="entry name" value="BETA-LACTAMASE-RELATED DOMAIN-CONTAINING PROTEIN"/>
    <property type="match status" value="1"/>
</dbReference>
<dbReference type="PANTHER" id="PTHR46825">
    <property type="entry name" value="D-ALANYL-D-ALANINE-CARBOXYPEPTIDASE/ENDOPEPTIDASE AMPH"/>
    <property type="match status" value="1"/>
</dbReference>
<reference evidence="3" key="1">
    <citation type="journal article" date="2019" name="Int. J. Syst. Evol. Microbiol.">
        <title>The Global Catalogue of Microorganisms (GCM) 10K type strain sequencing project: providing services to taxonomists for standard genome sequencing and annotation.</title>
        <authorList>
            <consortium name="The Broad Institute Genomics Platform"/>
            <consortium name="The Broad Institute Genome Sequencing Center for Infectious Disease"/>
            <person name="Wu L."/>
            <person name="Ma J."/>
        </authorList>
    </citation>
    <scope>NUCLEOTIDE SEQUENCE [LARGE SCALE GENOMIC DNA]</scope>
    <source>
        <strain evidence="3">CGMCC 1.15905</strain>
    </source>
</reference>
<name>A0ABQ1HBF9_9GAMM</name>
<evidence type="ECO:0000313" key="2">
    <source>
        <dbReference type="EMBL" id="GGA67930.1"/>
    </source>
</evidence>
<keyword evidence="3" id="KW-1185">Reference proteome</keyword>